<evidence type="ECO:0000256" key="2">
    <source>
        <dbReference type="ARBA" id="ARBA00022475"/>
    </source>
</evidence>
<keyword evidence="2" id="KW-1003">Cell membrane</keyword>
<sequence>MTTHTHIMPFALLTKIWLALMVLTGITVGVTSFDFGYLNVLVAMAVASAKALLVIFFFMHLKYENRILGVFLLLVFVILAIFIGFTFFDVAMRPETTP</sequence>
<feature type="transmembrane region" description="Helical" evidence="6">
    <location>
        <begin position="37"/>
        <end position="58"/>
    </location>
</feature>
<protein>
    <submittedName>
        <fullName evidence="7">Caa(3)-type oxidase, subunit IV</fullName>
    </submittedName>
</protein>
<dbReference type="Pfam" id="PF03626">
    <property type="entry name" value="COX4_pro"/>
    <property type="match status" value="1"/>
</dbReference>
<dbReference type="InterPro" id="IPR011743">
    <property type="entry name" value="Caa3_sub_IV"/>
</dbReference>
<dbReference type="Proteomes" id="UP000002216">
    <property type="component" value="Chromosome"/>
</dbReference>
<dbReference type="STRING" id="525897.Dbac_1539"/>
<dbReference type="HOGENOM" id="CLU_146734_3_0_7"/>
<reference evidence="7 8" key="1">
    <citation type="journal article" date="2009" name="Stand. Genomic Sci.">
        <title>Complete genome sequence of Desulfomicrobium baculatum type strain (X).</title>
        <authorList>
            <person name="Copeland A."/>
            <person name="Spring S."/>
            <person name="Goker M."/>
            <person name="Schneider S."/>
            <person name="Lapidus A."/>
            <person name="Del Rio T.G."/>
            <person name="Tice H."/>
            <person name="Cheng J.F."/>
            <person name="Chen F."/>
            <person name="Nolan M."/>
            <person name="Bruce D."/>
            <person name="Goodwin L."/>
            <person name="Pitluck S."/>
            <person name="Ivanova N."/>
            <person name="Mavrommatis K."/>
            <person name="Ovchinnikova G."/>
            <person name="Pati A."/>
            <person name="Chen A."/>
            <person name="Palaniappan K."/>
            <person name="Land M."/>
            <person name="Hauser L."/>
            <person name="Chang Y.J."/>
            <person name="Jeffries C.C."/>
            <person name="Meincke L."/>
            <person name="Sims D."/>
            <person name="Brettin T."/>
            <person name="Detter J.C."/>
            <person name="Han C."/>
            <person name="Chain P."/>
            <person name="Bristow J."/>
            <person name="Eisen J.A."/>
            <person name="Markowitz V."/>
            <person name="Hugenholtz P."/>
            <person name="Kyrpides N.C."/>
            <person name="Klenk H.P."/>
            <person name="Lucas S."/>
        </authorList>
    </citation>
    <scope>NUCLEOTIDE SEQUENCE [LARGE SCALE GENOMIC DNA]</scope>
    <source>
        <strain evidence="8">DSM 4028 / VKM B-1378 / X</strain>
    </source>
</reference>
<dbReference type="eggNOG" id="ENOG50334Q9">
    <property type="taxonomic scope" value="Bacteria"/>
</dbReference>
<evidence type="ECO:0000256" key="5">
    <source>
        <dbReference type="ARBA" id="ARBA00023136"/>
    </source>
</evidence>
<evidence type="ECO:0000313" key="7">
    <source>
        <dbReference type="EMBL" id="ACU89632.1"/>
    </source>
</evidence>
<keyword evidence="8" id="KW-1185">Reference proteome</keyword>
<feature type="transmembrane region" description="Helical" evidence="6">
    <location>
        <begin position="70"/>
        <end position="88"/>
    </location>
</feature>
<accession>C7LU09</accession>
<dbReference type="NCBIfam" id="TIGR02229">
    <property type="entry name" value="caa3_sub_IV"/>
    <property type="match status" value="1"/>
</dbReference>
<evidence type="ECO:0000256" key="1">
    <source>
        <dbReference type="ARBA" id="ARBA00004651"/>
    </source>
</evidence>
<evidence type="ECO:0000256" key="6">
    <source>
        <dbReference type="SAM" id="Phobius"/>
    </source>
</evidence>
<name>C7LU09_DESBD</name>
<evidence type="ECO:0000313" key="8">
    <source>
        <dbReference type="Proteomes" id="UP000002216"/>
    </source>
</evidence>
<dbReference type="GO" id="GO:0005886">
    <property type="term" value="C:plasma membrane"/>
    <property type="evidence" value="ECO:0007669"/>
    <property type="project" value="UniProtKB-SubCell"/>
</dbReference>
<evidence type="ECO:0000256" key="3">
    <source>
        <dbReference type="ARBA" id="ARBA00022692"/>
    </source>
</evidence>
<dbReference type="KEGG" id="dba:Dbac_1539"/>
<gene>
    <name evidence="7" type="ordered locus">Dbac_1539</name>
</gene>
<dbReference type="RefSeq" id="WP_015773723.1">
    <property type="nucleotide sequence ID" value="NC_013173.1"/>
</dbReference>
<evidence type="ECO:0000256" key="4">
    <source>
        <dbReference type="ARBA" id="ARBA00022989"/>
    </source>
</evidence>
<proteinExistence type="predicted"/>
<dbReference type="OrthoDB" id="1495022at2"/>
<organism evidence="7 8">
    <name type="scientific">Desulfomicrobium baculatum (strain DSM 4028 / VKM B-1378 / X)</name>
    <name type="common">Desulfovibrio baculatus</name>
    <dbReference type="NCBI Taxonomy" id="525897"/>
    <lineage>
        <taxon>Bacteria</taxon>
        <taxon>Pseudomonadati</taxon>
        <taxon>Thermodesulfobacteriota</taxon>
        <taxon>Desulfovibrionia</taxon>
        <taxon>Desulfovibrionales</taxon>
        <taxon>Desulfomicrobiaceae</taxon>
        <taxon>Desulfomicrobium</taxon>
    </lineage>
</organism>
<comment type="subcellular location">
    <subcellularLocation>
        <location evidence="1">Cell membrane</location>
        <topology evidence="1">Multi-pass membrane protein</topology>
    </subcellularLocation>
</comment>
<dbReference type="EMBL" id="CP001629">
    <property type="protein sequence ID" value="ACU89632.1"/>
    <property type="molecule type" value="Genomic_DNA"/>
</dbReference>
<feature type="transmembrane region" description="Helical" evidence="6">
    <location>
        <begin position="12"/>
        <end position="31"/>
    </location>
</feature>
<dbReference type="InterPro" id="IPR005171">
    <property type="entry name" value="Cyt_c_oxidase_su4_prok"/>
</dbReference>
<dbReference type="AlphaFoldDB" id="C7LU09"/>
<keyword evidence="5 6" id="KW-0472">Membrane</keyword>
<keyword evidence="3 6" id="KW-0812">Transmembrane</keyword>
<keyword evidence="4 6" id="KW-1133">Transmembrane helix</keyword>